<comment type="caution">
    <text evidence="3">The sequence shown here is derived from an EMBL/GenBank/DDBJ whole genome shotgun (WGS) entry which is preliminary data.</text>
</comment>
<protein>
    <submittedName>
        <fullName evidence="3">NADH:ubiquinone oxidoreductase</fullName>
    </submittedName>
</protein>
<dbReference type="InterPro" id="IPR016040">
    <property type="entry name" value="NAD(P)-bd_dom"/>
</dbReference>
<dbReference type="InterPro" id="IPR008979">
    <property type="entry name" value="Galactose-bd-like_sf"/>
</dbReference>
<reference evidence="4" key="1">
    <citation type="submission" date="2018-02" db="EMBL/GenBank/DDBJ databases">
        <authorList>
            <person name="Moore K."/>
            <person name="Momper L."/>
        </authorList>
    </citation>
    <scope>NUCLEOTIDE SEQUENCE [LARGE SCALE GENOMIC DNA]</scope>
    <source>
        <strain evidence="4">ULC18</strain>
    </source>
</reference>
<feature type="domain" description="NAD(P)-binding" evidence="2">
    <location>
        <begin position="364"/>
        <end position="472"/>
    </location>
</feature>
<dbReference type="Pfam" id="PF08547">
    <property type="entry name" value="CIA30"/>
    <property type="match status" value="1"/>
</dbReference>
<feature type="domain" description="NAD(P)-binding" evidence="2">
    <location>
        <begin position="56"/>
        <end position="127"/>
    </location>
</feature>
<keyword evidence="4" id="KW-1185">Reference proteome</keyword>
<reference evidence="3 4" key="2">
    <citation type="submission" date="2018-03" db="EMBL/GenBank/DDBJ databases">
        <title>The ancient ancestry and fast evolution of plastids.</title>
        <authorList>
            <person name="Moore K.R."/>
            <person name="Magnabosco C."/>
            <person name="Momper L."/>
            <person name="Gold D.A."/>
            <person name="Bosak T."/>
            <person name="Fournier G.P."/>
        </authorList>
    </citation>
    <scope>NUCLEOTIDE SEQUENCE [LARGE SCALE GENOMIC DNA]</scope>
    <source>
        <strain evidence="3 4">ULC18</strain>
    </source>
</reference>
<dbReference type="AlphaFoldDB" id="A0A2T1DTR2"/>
<sequence>MKATKPSWNPGRFLQTLTYFEVIPVLNWFQQLFQSSTAPQPTMTTTASANTVLVVGATGGVGKRVVKQLHDRGYSVRALVRDLERGKAMLGDDVDIIDADITLPETLTPAVVKDIRAVICCTGPRVQPKEGDTPDRAKYYQGLKFYMPEVVGDSPESTDYQGIKNLLHAIADPLKAAQTNEKILFDFTDHSSPDPSPPTPQPPLPALWGALDDVVMGGVSDSTMRQIDHAALFTGNVSTANSGGFASVRTRNLEPALNLSGYEGVKLRVKGDGQRYKFLMRSDDKWDSIAYSHSFDTTANAWIDVHIPFNTLIPAFRAKTLTDAAPLNANRICSLQLMLSKFEYDGNLNPLFTPGTFALEVQSISAYGRPTMPQFVLVSSAGVTRIDRPGINLDEEPPAVRMNDQLGGILTWKRRGEEAVRESGLPYTIVRPCALTEADGGKQLTLDQGDNLRGAISRDDVAAICIHAIEQPQACNLTFEVRAEDTDLAVHWTTLFDQLQPDR</sequence>
<proteinExistence type="predicted"/>
<evidence type="ECO:0000313" key="4">
    <source>
        <dbReference type="Proteomes" id="UP000239576"/>
    </source>
</evidence>
<dbReference type="OrthoDB" id="442188at2"/>
<dbReference type="InterPro" id="IPR036291">
    <property type="entry name" value="NAD(P)-bd_dom_sf"/>
</dbReference>
<gene>
    <name evidence="3" type="ORF">C7B82_29350</name>
</gene>
<feature type="domain" description="NADH:ubiquinone oxidoreductase intermediate-associated protein 30" evidence="1">
    <location>
        <begin position="207"/>
        <end position="361"/>
    </location>
</feature>
<dbReference type="Proteomes" id="UP000239576">
    <property type="component" value="Unassembled WGS sequence"/>
</dbReference>
<dbReference type="EMBL" id="PVWK01000158">
    <property type="protein sequence ID" value="PSB23887.1"/>
    <property type="molecule type" value="Genomic_DNA"/>
</dbReference>
<evidence type="ECO:0000259" key="2">
    <source>
        <dbReference type="Pfam" id="PF13460"/>
    </source>
</evidence>
<evidence type="ECO:0000259" key="1">
    <source>
        <dbReference type="Pfam" id="PF08547"/>
    </source>
</evidence>
<evidence type="ECO:0000313" key="3">
    <source>
        <dbReference type="EMBL" id="PSB23887.1"/>
    </source>
</evidence>
<organism evidence="3 4">
    <name type="scientific">Stenomitos frigidus ULC18</name>
    <dbReference type="NCBI Taxonomy" id="2107698"/>
    <lineage>
        <taxon>Bacteria</taxon>
        <taxon>Bacillati</taxon>
        <taxon>Cyanobacteriota</taxon>
        <taxon>Cyanophyceae</taxon>
        <taxon>Leptolyngbyales</taxon>
        <taxon>Leptolyngbyaceae</taxon>
        <taxon>Stenomitos</taxon>
    </lineage>
</organism>
<dbReference type="PANTHER" id="PTHR15020">
    <property type="entry name" value="FLAVIN REDUCTASE-RELATED"/>
    <property type="match status" value="1"/>
</dbReference>
<dbReference type="Pfam" id="PF13460">
    <property type="entry name" value="NAD_binding_10"/>
    <property type="match status" value="2"/>
</dbReference>
<dbReference type="Gene3D" id="3.40.50.720">
    <property type="entry name" value="NAD(P)-binding Rossmann-like Domain"/>
    <property type="match status" value="2"/>
</dbReference>
<accession>A0A2T1DTR2</accession>
<dbReference type="PANTHER" id="PTHR15020:SF50">
    <property type="entry name" value="UPF0659 PROTEIN YMR090W"/>
    <property type="match status" value="1"/>
</dbReference>
<dbReference type="RefSeq" id="WP_106260707.1">
    <property type="nucleotide sequence ID" value="NZ_CAWNSW010000147.1"/>
</dbReference>
<name>A0A2T1DTR2_9CYAN</name>
<dbReference type="SUPFAM" id="SSF49785">
    <property type="entry name" value="Galactose-binding domain-like"/>
    <property type="match status" value="1"/>
</dbReference>
<dbReference type="InterPro" id="IPR013857">
    <property type="entry name" value="NADH-UbQ_OxRdtase-assoc_prot30"/>
</dbReference>
<dbReference type="SUPFAM" id="SSF51735">
    <property type="entry name" value="NAD(P)-binding Rossmann-fold domains"/>
    <property type="match status" value="1"/>
</dbReference>
<keyword evidence="3" id="KW-0830">Ubiquinone</keyword>